<feature type="domain" description="OmpA-like" evidence="1">
    <location>
        <begin position="118"/>
        <end position="188"/>
    </location>
</feature>
<keyword evidence="3" id="KW-1185">Reference proteome</keyword>
<evidence type="ECO:0000259" key="1">
    <source>
        <dbReference type="Pfam" id="PF00691"/>
    </source>
</evidence>
<proteinExistence type="predicted"/>
<gene>
    <name evidence="2" type="ORF">PDMSB3_0471</name>
</gene>
<reference evidence="2 3" key="1">
    <citation type="submission" date="2019-08" db="EMBL/GenBank/DDBJ databases">
        <authorList>
            <person name="Herpell B J."/>
        </authorList>
    </citation>
    <scope>NUCLEOTIDE SEQUENCE [LARGE SCALE GENOMIC DNA]</scope>
    <source>
        <strain evidence="3">Msb3</strain>
    </source>
</reference>
<evidence type="ECO:0000313" key="3">
    <source>
        <dbReference type="Proteomes" id="UP000325811"/>
    </source>
</evidence>
<dbReference type="Proteomes" id="UP000325811">
    <property type="component" value="Chromosome II"/>
</dbReference>
<dbReference type="AlphaFoldDB" id="A0A5Q4Z2Z5"/>
<dbReference type="KEGG" id="pdio:PDMSB3_0471.1"/>
<accession>A0A5Q4Z2Z5</accession>
<organism evidence="2 3">
    <name type="scientific">Paraburkholderia dioscoreae</name>
    <dbReference type="NCBI Taxonomy" id="2604047"/>
    <lineage>
        <taxon>Bacteria</taxon>
        <taxon>Pseudomonadati</taxon>
        <taxon>Pseudomonadota</taxon>
        <taxon>Betaproteobacteria</taxon>
        <taxon>Burkholderiales</taxon>
        <taxon>Burkholderiaceae</taxon>
        <taxon>Paraburkholderia</taxon>
    </lineage>
</organism>
<name>A0A5Q4Z2Z5_9BURK</name>
<sequence>MGKPPTCAAPIPLLIQLQYGIHSARCRTKRPERWIRNRLLSFTNALTSSILSDQLTTTIPMDNYSESALPKTSRTWQFKTRTILLGMSFVLTSLLMISRPGTANACSFALQYGGKMERNVTALSNSDRFKLADLLVTARSSAANGGPVVIYGLADEHERDAETTARKRAQSVSDFLQSLGVTANRINIDTKIWRTSPQATIAERNQIEVEFEPACGPNGCDNPCGLSEPSR</sequence>
<evidence type="ECO:0000313" key="2">
    <source>
        <dbReference type="EMBL" id="VVD31774.1"/>
    </source>
</evidence>
<dbReference type="Pfam" id="PF00691">
    <property type="entry name" value="OmpA"/>
    <property type="match status" value="1"/>
</dbReference>
<protein>
    <recommendedName>
        <fullName evidence="1">OmpA-like domain-containing protein</fullName>
    </recommendedName>
</protein>
<dbReference type="EMBL" id="LR699554">
    <property type="protein sequence ID" value="VVD31774.1"/>
    <property type="molecule type" value="Genomic_DNA"/>
</dbReference>
<dbReference type="InterPro" id="IPR006665">
    <property type="entry name" value="OmpA-like"/>
</dbReference>